<dbReference type="Gene3D" id="3.30.300.160">
    <property type="entry name" value="Type II secretion system, protein E, N-terminal domain"/>
    <property type="match status" value="1"/>
</dbReference>
<dbReference type="GO" id="GO:0005524">
    <property type="term" value="F:ATP binding"/>
    <property type="evidence" value="ECO:0007669"/>
    <property type="project" value="UniProtKB-KW"/>
</dbReference>
<dbReference type="InterPro" id="IPR007831">
    <property type="entry name" value="T2SS_GspE_N"/>
</dbReference>
<evidence type="ECO:0000256" key="3">
    <source>
        <dbReference type="ARBA" id="ARBA00022490"/>
    </source>
</evidence>
<dbReference type="GO" id="GO:0005737">
    <property type="term" value="C:cytoplasm"/>
    <property type="evidence" value="ECO:0007669"/>
    <property type="project" value="UniProtKB-SubCell"/>
</dbReference>
<dbReference type="RefSeq" id="WP_061835460.1">
    <property type="nucleotide sequence ID" value="NZ_LUKE01000002.1"/>
</dbReference>
<accession>A0A150WLR6</accession>
<keyword evidence="5" id="KW-0067">ATP-binding</keyword>
<dbReference type="InterPro" id="IPR027417">
    <property type="entry name" value="P-loop_NTPase"/>
</dbReference>
<evidence type="ECO:0000313" key="7">
    <source>
        <dbReference type="EMBL" id="KYG64949.1"/>
    </source>
</evidence>
<keyword evidence="3" id="KW-0963">Cytoplasm</keyword>
<dbReference type="AlphaFoldDB" id="A0A150WLR6"/>
<comment type="caution">
    <text evidence="7">The sequence shown here is derived from an EMBL/GenBank/DDBJ whole genome shotgun (WGS) entry which is preliminary data.</text>
</comment>
<dbReference type="FunFam" id="3.30.300.160:FF:000002">
    <property type="entry name" value="Type II secretion system protein E"/>
    <property type="match status" value="1"/>
</dbReference>
<feature type="domain" description="Bacterial type II secretion system protein E" evidence="6">
    <location>
        <begin position="381"/>
        <end position="395"/>
    </location>
</feature>
<comment type="subcellular location">
    <subcellularLocation>
        <location evidence="1">Cytoplasm</location>
    </subcellularLocation>
</comment>
<dbReference type="FunFam" id="3.30.450.90:FF:000001">
    <property type="entry name" value="Type II secretion system ATPase GspE"/>
    <property type="match status" value="1"/>
</dbReference>
<dbReference type="PANTHER" id="PTHR30258:SF1">
    <property type="entry name" value="PROTEIN TRANSPORT PROTEIN HOFB HOMOLOG"/>
    <property type="match status" value="1"/>
</dbReference>
<dbReference type="FunFam" id="3.40.50.300:FF:000398">
    <property type="entry name" value="Type IV pilus assembly ATPase PilB"/>
    <property type="match status" value="1"/>
</dbReference>
<keyword evidence="4" id="KW-0547">Nucleotide-binding</keyword>
<proteinExistence type="inferred from homology"/>
<evidence type="ECO:0000256" key="4">
    <source>
        <dbReference type="ARBA" id="ARBA00022741"/>
    </source>
</evidence>
<dbReference type="GO" id="GO:0016887">
    <property type="term" value="F:ATP hydrolysis activity"/>
    <property type="evidence" value="ECO:0007669"/>
    <property type="project" value="InterPro"/>
</dbReference>
<sequence length="565" mass="61902">MSSVKIGEILVKQGLLKPDQLSSVVEEQKKSGLKITAVIIQMGLLKENQILRALEKNFAVPGVEVNTFQIDQSVTALVPKEICEKNTLVPLQKAGTTLVVAFSDPSNIVVREDLRFITRCRIQPVVATEVSIQSAIEKYYGGSISTKSLDAMSAENFDDEMQGSTAEVIDQAGGTADAPIVKFVNSILTDAIRKKVSDIHFEPYEKRYRVRFRIDGNLVEATAPPSGTGAAIASRIKIMSKLDIAEKRRPQDGRLKVRTSRGKEMDFRVSVLPTLFGEKVVMRLLDQSNLQLDMTKLGFEEDDLKLFKANINLPQGMVLITGPTGSGKTNTIYSALADLNQPDVNISTAEDPVEFNLEGINQVQMNPDIDLTFANALKSFLRQDPDIILVGEIRDLDTAEIAFKAASTGHLVVSTLHTNDAPSTVIRLTEMGVAPYIITSTVNLIVAQRLVGRVCEACKSPVEVPQQTLLNLGVVPAEVGEYKLFRGKGCANCNNTGIKGRTAIFELMHMNEKMKEAILKGASTGQLRYLAREQGMRTLRRSALIKLKKGITTIEEVLNASVKDT</sequence>
<dbReference type="Gene3D" id="3.30.450.90">
    <property type="match status" value="1"/>
</dbReference>
<dbReference type="InterPro" id="IPR013374">
    <property type="entry name" value="ATPase_typ4_pilus-assembl_PilB"/>
</dbReference>
<evidence type="ECO:0000256" key="5">
    <source>
        <dbReference type="ARBA" id="ARBA00022840"/>
    </source>
</evidence>
<reference evidence="7 8" key="1">
    <citation type="submission" date="2016-03" db="EMBL/GenBank/DDBJ databases">
        <authorList>
            <person name="Ploux O."/>
        </authorList>
    </citation>
    <scope>NUCLEOTIDE SEQUENCE [LARGE SCALE GENOMIC DNA]</scope>
    <source>
        <strain evidence="7 8">R0</strain>
    </source>
</reference>
<name>A0A150WLR6_BDEBC</name>
<dbReference type="SUPFAM" id="SSF52540">
    <property type="entry name" value="P-loop containing nucleoside triphosphate hydrolases"/>
    <property type="match status" value="1"/>
</dbReference>
<dbReference type="SUPFAM" id="SSF160246">
    <property type="entry name" value="EspE N-terminal domain-like"/>
    <property type="match status" value="1"/>
</dbReference>
<dbReference type="Pfam" id="PF00437">
    <property type="entry name" value="T2SSE"/>
    <property type="match status" value="1"/>
</dbReference>
<evidence type="ECO:0000259" key="6">
    <source>
        <dbReference type="PROSITE" id="PS00662"/>
    </source>
</evidence>
<evidence type="ECO:0000256" key="1">
    <source>
        <dbReference type="ARBA" id="ARBA00004496"/>
    </source>
</evidence>
<dbReference type="Proteomes" id="UP000075320">
    <property type="component" value="Unassembled WGS sequence"/>
</dbReference>
<dbReference type="InterPro" id="IPR037257">
    <property type="entry name" value="T2SS_E_N_sf"/>
</dbReference>
<dbReference type="NCBIfam" id="TIGR02538">
    <property type="entry name" value="type_IV_pilB"/>
    <property type="match status" value="1"/>
</dbReference>
<dbReference type="CDD" id="cd01129">
    <property type="entry name" value="PulE-GspE-like"/>
    <property type="match status" value="1"/>
</dbReference>
<dbReference type="InterPro" id="IPR001482">
    <property type="entry name" value="T2SS/T4SS_dom"/>
</dbReference>
<gene>
    <name evidence="7" type="ORF">AZI86_12180</name>
</gene>
<organism evidence="7 8">
    <name type="scientific">Bdellovibrio bacteriovorus</name>
    <dbReference type="NCBI Taxonomy" id="959"/>
    <lineage>
        <taxon>Bacteria</taxon>
        <taxon>Pseudomonadati</taxon>
        <taxon>Bdellovibrionota</taxon>
        <taxon>Bdellovibrionia</taxon>
        <taxon>Bdellovibrionales</taxon>
        <taxon>Pseudobdellovibrionaceae</taxon>
        <taxon>Bdellovibrio</taxon>
    </lineage>
</organism>
<comment type="similarity">
    <text evidence="2">Belongs to the GSP E family.</text>
</comment>
<dbReference type="GO" id="GO:0009297">
    <property type="term" value="P:pilus assembly"/>
    <property type="evidence" value="ECO:0007669"/>
    <property type="project" value="InterPro"/>
</dbReference>
<dbReference type="EMBL" id="LUKE01000002">
    <property type="protein sequence ID" value="KYG64949.1"/>
    <property type="molecule type" value="Genomic_DNA"/>
</dbReference>
<dbReference type="GO" id="GO:0005886">
    <property type="term" value="C:plasma membrane"/>
    <property type="evidence" value="ECO:0007669"/>
    <property type="project" value="TreeGrafter"/>
</dbReference>
<protein>
    <submittedName>
        <fullName evidence="7">Type II secretion system protein GspE</fullName>
    </submittedName>
</protein>
<dbReference type="Gene3D" id="3.40.50.300">
    <property type="entry name" value="P-loop containing nucleotide triphosphate hydrolases"/>
    <property type="match status" value="1"/>
</dbReference>
<dbReference type="PROSITE" id="PS00662">
    <property type="entry name" value="T2SP_E"/>
    <property type="match status" value="1"/>
</dbReference>
<dbReference type="PANTHER" id="PTHR30258">
    <property type="entry name" value="TYPE II SECRETION SYSTEM PROTEIN GSPE-RELATED"/>
    <property type="match status" value="1"/>
</dbReference>
<dbReference type="Pfam" id="PF05157">
    <property type="entry name" value="MshEN"/>
    <property type="match status" value="1"/>
</dbReference>
<keyword evidence="8" id="KW-1185">Reference proteome</keyword>
<evidence type="ECO:0000313" key="8">
    <source>
        <dbReference type="Proteomes" id="UP000075320"/>
    </source>
</evidence>
<evidence type="ECO:0000256" key="2">
    <source>
        <dbReference type="ARBA" id="ARBA00006611"/>
    </source>
</evidence>
<dbReference type="OrthoDB" id="5288019at2"/>